<keyword evidence="3" id="KW-0560">Oxidoreductase</keyword>
<dbReference type="InterPro" id="IPR011251">
    <property type="entry name" value="Luciferase-like_dom"/>
</dbReference>
<dbReference type="PANTHER" id="PTHR42847">
    <property type="entry name" value="ALKANESULFONATE MONOOXYGENASE"/>
    <property type="match status" value="1"/>
</dbReference>
<protein>
    <submittedName>
        <fullName evidence="6">N5,N10-methylene tetrahydromethanopterin reductase</fullName>
    </submittedName>
</protein>
<dbReference type="SUPFAM" id="SSF51679">
    <property type="entry name" value="Bacterial luciferase-like"/>
    <property type="match status" value="1"/>
</dbReference>
<dbReference type="Pfam" id="PF00296">
    <property type="entry name" value="Bac_luciferase"/>
    <property type="match status" value="1"/>
</dbReference>
<sequence>MTKHFRFGVVAGFAPDAGSWTALARQAEDRGYSTLLVPDTLGTLPPLLALTAAATATTTLRLSTFVLSVPYRRPRQLAWELAGLDFLSGGRLDLGIGTGRADARPEAEFLGMPYGTAGERVSQVEELITEVRTVFGGSGRFTGAVQKEGPPILLAASGERMLTVAAEQADIVTFAVHPASTPHSLHRPLAVLEEKAGARFGQIELSSNLHLIGTDPPPWLERLLHGAGPGSLSVLDGSPRQMADTLLRRRDELGISYITVNGVFAEAFAPVVEILAGR</sequence>
<evidence type="ECO:0000256" key="4">
    <source>
        <dbReference type="ARBA" id="ARBA00023033"/>
    </source>
</evidence>
<reference evidence="6" key="1">
    <citation type="submission" date="2021-01" db="EMBL/GenBank/DDBJ databases">
        <title>Whole genome shotgun sequence of Planotetraspora silvatica NBRC 100141.</title>
        <authorList>
            <person name="Komaki H."/>
            <person name="Tamura T."/>
        </authorList>
    </citation>
    <scope>NUCLEOTIDE SEQUENCE</scope>
    <source>
        <strain evidence="6">NBRC 100141</strain>
    </source>
</reference>
<dbReference type="GO" id="GO:0046306">
    <property type="term" value="P:alkanesulfonate catabolic process"/>
    <property type="evidence" value="ECO:0007669"/>
    <property type="project" value="TreeGrafter"/>
</dbReference>
<proteinExistence type="predicted"/>
<evidence type="ECO:0000256" key="3">
    <source>
        <dbReference type="ARBA" id="ARBA00023002"/>
    </source>
</evidence>
<dbReference type="EMBL" id="BOOQ01000010">
    <property type="protein sequence ID" value="GII45608.1"/>
    <property type="molecule type" value="Genomic_DNA"/>
</dbReference>
<dbReference type="RefSeq" id="WP_203973174.1">
    <property type="nucleotide sequence ID" value="NZ_BAAAKY010000004.1"/>
</dbReference>
<keyword evidence="7" id="KW-1185">Reference proteome</keyword>
<gene>
    <name evidence="6" type="primary">hmd_2</name>
    <name evidence="6" type="ORF">Psi02_20320</name>
</gene>
<dbReference type="GO" id="GO:0008726">
    <property type="term" value="F:alkanesulfonate monooxygenase activity"/>
    <property type="evidence" value="ECO:0007669"/>
    <property type="project" value="TreeGrafter"/>
</dbReference>
<evidence type="ECO:0000256" key="2">
    <source>
        <dbReference type="ARBA" id="ARBA00022643"/>
    </source>
</evidence>
<feature type="domain" description="Luciferase-like" evidence="5">
    <location>
        <begin position="17"/>
        <end position="215"/>
    </location>
</feature>
<dbReference type="Gene3D" id="3.20.20.30">
    <property type="entry name" value="Luciferase-like domain"/>
    <property type="match status" value="1"/>
</dbReference>
<evidence type="ECO:0000256" key="1">
    <source>
        <dbReference type="ARBA" id="ARBA00022630"/>
    </source>
</evidence>
<keyword evidence="2" id="KW-0288">FMN</keyword>
<evidence type="ECO:0000313" key="7">
    <source>
        <dbReference type="Proteomes" id="UP000644610"/>
    </source>
</evidence>
<dbReference type="InterPro" id="IPR050172">
    <property type="entry name" value="SsuD_RutA_monooxygenase"/>
</dbReference>
<name>A0A8J3UHW6_9ACTN</name>
<evidence type="ECO:0000313" key="6">
    <source>
        <dbReference type="EMBL" id="GII45608.1"/>
    </source>
</evidence>
<dbReference type="Proteomes" id="UP000644610">
    <property type="component" value="Unassembled WGS sequence"/>
</dbReference>
<evidence type="ECO:0000259" key="5">
    <source>
        <dbReference type="Pfam" id="PF00296"/>
    </source>
</evidence>
<organism evidence="6 7">
    <name type="scientific">Planotetraspora silvatica</name>
    <dbReference type="NCBI Taxonomy" id="234614"/>
    <lineage>
        <taxon>Bacteria</taxon>
        <taxon>Bacillati</taxon>
        <taxon>Actinomycetota</taxon>
        <taxon>Actinomycetes</taxon>
        <taxon>Streptosporangiales</taxon>
        <taxon>Streptosporangiaceae</taxon>
        <taxon>Planotetraspora</taxon>
    </lineage>
</organism>
<accession>A0A8J3UHW6</accession>
<comment type="caution">
    <text evidence="6">The sequence shown here is derived from an EMBL/GenBank/DDBJ whole genome shotgun (WGS) entry which is preliminary data.</text>
</comment>
<keyword evidence="1" id="KW-0285">Flavoprotein</keyword>
<dbReference type="AlphaFoldDB" id="A0A8J3UHW6"/>
<dbReference type="InterPro" id="IPR036661">
    <property type="entry name" value="Luciferase-like_sf"/>
</dbReference>
<keyword evidence="4" id="KW-0503">Monooxygenase</keyword>
<dbReference type="PANTHER" id="PTHR42847:SF4">
    <property type="entry name" value="ALKANESULFONATE MONOOXYGENASE-RELATED"/>
    <property type="match status" value="1"/>
</dbReference>